<dbReference type="PROSITE" id="PS51257">
    <property type="entry name" value="PROKAR_LIPOPROTEIN"/>
    <property type="match status" value="1"/>
</dbReference>
<keyword evidence="1 4" id="KW-0349">Heme</keyword>
<dbReference type="PANTHER" id="PTHR35008">
    <property type="entry name" value="BLL4482 PROTEIN-RELATED"/>
    <property type="match status" value="1"/>
</dbReference>
<dbReference type="Proteomes" id="UP000248917">
    <property type="component" value="Unassembled WGS sequence"/>
</dbReference>
<keyword evidence="3 4" id="KW-0408">Iron</keyword>
<keyword evidence="8" id="KW-1185">Reference proteome</keyword>
<dbReference type="Gene3D" id="1.10.760.10">
    <property type="entry name" value="Cytochrome c-like domain"/>
    <property type="match status" value="1"/>
</dbReference>
<dbReference type="EMBL" id="QKTX01000002">
    <property type="protein sequence ID" value="PZV86270.1"/>
    <property type="molecule type" value="Genomic_DNA"/>
</dbReference>
<keyword evidence="5" id="KW-0732">Signal</keyword>
<dbReference type="GO" id="GO:0020037">
    <property type="term" value="F:heme binding"/>
    <property type="evidence" value="ECO:0007669"/>
    <property type="project" value="InterPro"/>
</dbReference>
<gene>
    <name evidence="7" type="ORF">CLV31_102166</name>
</gene>
<evidence type="ECO:0000256" key="1">
    <source>
        <dbReference type="ARBA" id="ARBA00022617"/>
    </source>
</evidence>
<comment type="caution">
    <text evidence="7">The sequence shown here is derived from an EMBL/GenBank/DDBJ whole genome shotgun (WGS) entry which is preliminary data.</text>
</comment>
<evidence type="ECO:0000256" key="3">
    <source>
        <dbReference type="ARBA" id="ARBA00023004"/>
    </source>
</evidence>
<evidence type="ECO:0000313" key="7">
    <source>
        <dbReference type="EMBL" id="PZV86270.1"/>
    </source>
</evidence>
<dbReference type="InterPro" id="IPR009056">
    <property type="entry name" value="Cyt_c-like_dom"/>
</dbReference>
<dbReference type="AlphaFoldDB" id="A0A326RW25"/>
<dbReference type="InterPro" id="IPR051459">
    <property type="entry name" value="Cytochrome_c-type_DH"/>
</dbReference>
<feature type="signal peptide" evidence="5">
    <location>
        <begin position="1"/>
        <end position="19"/>
    </location>
</feature>
<keyword evidence="2 4" id="KW-0479">Metal-binding</keyword>
<protein>
    <submittedName>
        <fullName evidence="7">Cytochrome c</fullName>
    </submittedName>
</protein>
<dbReference type="GO" id="GO:0046872">
    <property type="term" value="F:metal ion binding"/>
    <property type="evidence" value="ECO:0007669"/>
    <property type="project" value="UniProtKB-KW"/>
</dbReference>
<dbReference type="SUPFAM" id="SSF46626">
    <property type="entry name" value="Cytochrome c"/>
    <property type="match status" value="1"/>
</dbReference>
<evidence type="ECO:0000256" key="2">
    <source>
        <dbReference type="ARBA" id="ARBA00022723"/>
    </source>
</evidence>
<dbReference type="RefSeq" id="WP_111391425.1">
    <property type="nucleotide sequence ID" value="NZ_QKTX01000002.1"/>
</dbReference>
<dbReference type="InterPro" id="IPR036909">
    <property type="entry name" value="Cyt_c-like_dom_sf"/>
</dbReference>
<reference evidence="7 8" key="1">
    <citation type="submission" date="2018-06" db="EMBL/GenBank/DDBJ databases">
        <title>Genomic Encyclopedia of Archaeal and Bacterial Type Strains, Phase II (KMG-II): from individual species to whole genera.</title>
        <authorList>
            <person name="Goeker M."/>
        </authorList>
    </citation>
    <scope>NUCLEOTIDE SEQUENCE [LARGE SCALE GENOMIC DNA]</scope>
    <source>
        <strain evidence="7 8">T4</strain>
    </source>
</reference>
<organism evidence="7 8">
    <name type="scientific">Algoriphagus aquaeductus</name>
    <dbReference type="NCBI Taxonomy" id="475299"/>
    <lineage>
        <taxon>Bacteria</taxon>
        <taxon>Pseudomonadati</taxon>
        <taxon>Bacteroidota</taxon>
        <taxon>Cytophagia</taxon>
        <taxon>Cytophagales</taxon>
        <taxon>Cyclobacteriaceae</taxon>
        <taxon>Algoriphagus</taxon>
    </lineage>
</organism>
<feature type="domain" description="Cytochrome c" evidence="6">
    <location>
        <begin position="45"/>
        <end position="185"/>
    </location>
</feature>
<evidence type="ECO:0000259" key="6">
    <source>
        <dbReference type="PROSITE" id="PS51007"/>
    </source>
</evidence>
<dbReference type="PROSITE" id="PS51007">
    <property type="entry name" value="CYTC"/>
    <property type="match status" value="1"/>
</dbReference>
<evidence type="ECO:0000313" key="8">
    <source>
        <dbReference type="Proteomes" id="UP000248917"/>
    </source>
</evidence>
<dbReference type="OrthoDB" id="9809720at2"/>
<proteinExistence type="predicted"/>
<sequence>MQNQIKLFLSSICLLGALAACQSPAEKSDSSKSEFQEPALTEFASKAALGEHLVTIAGCHDCHTPKKMGPLGPELDMDRALSGHPALQPLPDLDRKDLESKGVAATQGLTAWIGPWGVSFASNITSDATGIGNWTEEQFFIALREGKSKGIASNRQMLPPMPYEMFRHMTDEEIKAIFAFLKSTRPVDNVVPEPLPPLSAPPQP</sequence>
<evidence type="ECO:0000256" key="5">
    <source>
        <dbReference type="SAM" id="SignalP"/>
    </source>
</evidence>
<dbReference type="PANTHER" id="PTHR35008:SF4">
    <property type="entry name" value="BLL4482 PROTEIN"/>
    <property type="match status" value="1"/>
</dbReference>
<accession>A0A326RW25</accession>
<dbReference type="GO" id="GO:0009055">
    <property type="term" value="F:electron transfer activity"/>
    <property type="evidence" value="ECO:0007669"/>
    <property type="project" value="InterPro"/>
</dbReference>
<feature type="chain" id="PRO_5016357309" evidence="5">
    <location>
        <begin position="20"/>
        <end position="204"/>
    </location>
</feature>
<name>A0A326RW25_9BACT</name>
<evidence type="ECO:0000256" key="4">
    <source>
        <dbReference type="PROSITE-ProRule" id="PRU00433"/>
    </source>
</evidence>